<name>A0A4Y2QYR0_ARAVE</name>
<gene>
    <name evidence="1" type="ORF">AVEN_214060_1</name>
</gene>
<proteinExistence type="predicted"/>
<accession>A0A4Y2QYR0</accession>
<comment type="caution">
    <text evidence="1">The sequence shown here is derived from an EMBL/GenBank/DDBJ whole genome shotgun (WGS) entry which is preliminary data.</text>
</comment>
<dbReference type="AlphaFoldDB" id="A0A4Y2QYR0"/>
<evidence type="ECO:0000313" key="2">
    <source>
        <dbReference type="Proteomes" id="UP000499080"/>
    </source>
</evidence>
<dbReference type="Proteomes" id="UP000499080">
    <property type="component" value="Unassembled WGS sequence"/>
</dbReference>
<reference evidence="1 2" key="1">
    <citation type="journal article" date="2019" name="Sci. Rep.">
        <title>Orb-weaving spider Araneus ventricosus genome elucidates the spidroin gene catalogue.</title>
        <authorList>
            <person name="Kono N."/>
            <person name="Nakamura H."/>
            <person name="Ohtoshi R."/>
            <person name="Moran D.A.P."/>
            <person name="Shinohara A."/>
            <person name="Yoshida Y."/>
            <person name="Fujiwara M."/>
            <person name="Mori M."/>
            <person name="Tomita M."/>
            <person name="Arakawa K."/>
        </authorList>
    </citation>
    <scope>NUCLEOTIDE SEQUENCE [LARGE SCALE GENOMIC DNA]</scope>
</reference>
<evidence type="ECO:0000313" key="1">
    <source>
        <dbReference type="EMBL" id="GBN68468.1"/>
    </source>
</evidence>
<sequence>MFILLDSLNFFYQNNLERATPAAPPGDAAGPGELNYSARYDISSAETRVLVANHLTTVPAEGGTHYHWRKGSKPPSLLCHQGRREPAYLYGSFSSGNSRCPPPYGVLSE</sequence>
<dbReference type="EMBL" id="BGPR01015220">
    <property type="protein sequence ID" value="GBN68468.1"/>
    <property type="molecule type" value="Genomic_DNA"/>
</dbReference>
<protein>
    <submittedName>
        <fullName evidence="1">Uncharacterized protein</fullName>
    </submittedName>
</protein>
<organism evidence="1 2">
    <name type="scientific">Araneus ventricosus</name>
    <name type="common">Orbweaver spider</name>
    <name type="synonym">Epeira ventricosa</name>
    <dbReference type="NCBI Taxonomy" id="182803"/>
    <lineage>
        <taxon>Eukaryota</taxon>
        <taxon>Metazoa</taxon>
        <taxon>Ecdysozoa</taxon>
        <taxon>Arthropoda</taxon>
        <taxon>Chelicerata</taxon>
        <taxon>Arachnida</taxon>
        <taxon>Araneae</taxon>
        <taxon>Araneomorphae</taxon>
        <taxon>Entelegynae</taxon>
        <taxon>Araneoidea</taxon>
        <taxon>Araneidae</taxon>
        <taxon>Araneus</taxon>
    </lineage>
</organism>
<keyword evidence="2" id="KW-1185">Reference proteome</keyword>